<dbReference type="Pfam" id="PF17917">
    <property type="entry name" value="RT_RNaseH"/>
    <property type="match status" value="1"/>
</dbReference>
<dbReference type="GO" id="GO:0003676">
    <property type="term" value="F:nucleic acid binding"/>
    <property type="evidence" value="ECO:0007669"/>
    <property type="project" value="InterPro"/>
</dbReference>
<dbReference type="CDD" id="cd09279">
    <property type="entry name" value="RNase_HI_like"/>
    <property type="match status" value="1"/>
</dbReference>
<keyword evidence="9" id="KW-1185">Reference proteome</keyword>
<dbReference type="PROSITE" id="PS50994">
    <property type="entry name" value="INTEGRASE"/>
    <property type="match status" value="1"/>
</dbReference>
<keyword evidence="5" id="KW-0378">Hydrolase</keyword>
<dbReference type="Gene3D" id="3.10.20.370">
    <property type="match status" value="1"/>
</dbReference>
<proteinExistence type="predicted"/>
<dbReference type="InterPro" id="IPR012337">
    <property type="entry name" value="RNaseH-like_sf"/>
</dbReference>
<evidence type="ECO:0000256" key="1">
    <source>
        <dbReference type="ARBA" id="ARBA00022679"/>
    </source>
</evidence>
<evidence type="ECO:0000256" key="5">
    <source>
        <dbReference type="ARBA" id="ARBA00022801"/>
    </source>
</evidence>
<evidence type="ECO:0000256" key="3">
    <source>
        <dbReference type="ARBA" id="ARBA00022722"/>
    </source>
</evidence>
<keyword evidence="6" id="KW-0695">RNA-directed DNA polymerase</keyword>
<name>A0A9K3EA42_HELAN</name>
<dbReference type="GO" id="GO:0003964">
    <property type="term" value="F:RNA-directed DNA polymerase activity"/>
    <property type="evidence" value="ECO:0007669"/>
    <property type="project" value="UniProtKB-KW"/>
</dbReference>
<keyword evidence="2" id="KW-0548">Nucleotidyltransferase</keyword>
<evidence type="ECO:0000313" key="9">
    <source>
        <dbReference type="Proteomes" id="UP000215914"/>
    </source>
</evidence>
<evidence type="ECO:0000256" key="4">
    <source>
        <dbReference type="ARBA" id="ARBA00022759"/>
    </source>
</evidence>
<comment type="caution">
    <text evidence="8">The sequence shown here is derived from an EMBL/GenBank/DDBJ whole genome shotgun (WGS) entry which is preliminary data.</text>
</comment>
<dbReference type="InterPro" id="IPR041373">
    <property type="entry name" value="RT_RNaseH"/>
</dbReference>
<dbReference type="Pfam" id="PF17921">
    <property type="entry name" value="Integrase_H2C2"/>
    <property type="match status" value="1"/>
</dbReference>
<keyword evidence="1" id="KW-0808">Transferase</keyword>
<dbReference type="Gene3D" id="1.10.340.70">
    <property type="match status" value="1"/>
</dbReference>
<dbReference type="SUPFAM" id="SSF53098">
    <property type="entry name" value="Ribonuclease H-like"/>
    <property type="match status" value="2"/>
</dbReference>
<dbReference type="InterPro" id="IPR036397">
    <property type="entry name" value="RNaseH_sf"/>
</dbReference>
<dbReference type="EMBL" id="MNCJ02000329">
    <property type="protein sequence ID" value="KAF5768621.1"/>
    <property type="molecule type" value="Genomic_DNA"/>
</dbReference>
<keyword evidence="4" id="KW-0255">Endonuclease</keyword>
<reference evidence="8" key="2">
    <citation type="submission" date="2020-06" db="EMBL/GenBank/DDBJ databases">
        <title>Helianthus annuus Genome sequencing and assembly Release 2.</title>
        <authorList>
            <person name="Gouzy J."/>
            <person name="Langlade N."/>
            <person name="Munos S."/>
        </authorList>
    </citation>
    <scope>NUCLEOTIDE SEQUENCE</scope>
    <source>
        <tissue evidence="8">Leaves</tissue>
    </source>
</reference>
<dbReference type="GO" id="GO:0016787">
    <property type="term" value="F:hydrolase activity"/>
    <property type="evidence" value="ECO:0007669"/>
    <property type="project" value="UniProtKB-KW"/>
</dbReference>
<organism evidence="8 9">
    <name type="scientific">Helianthus annuus</name>
    <name type="common">Common sunflower</name>
    <dbReference type="NCBI Taxonomy" id="4232"/>
    <lineage>
        <taxon>Eukaryota</taxon>
        <taxon>Viridiplantae</taxon>
        <taxon>Streptophyta</taxon>
        <taxon>Embryophyta</taxon>
        <taxon>Tracheophyta</taxon>
        <taxon>Spermatophyta</taxon>
        <taxon>Magnoliopsida</taxon>
        <taxon>eudicotyledons</taxon>
        <taxon>Gunneridae</taxon>
        <taxon>Pentapetalae</taxon>
        <taxon>asterids</taxon>
        <taxon>campanulids</taxon>
        <taxon>Asterales</taxon>
        <taxon>Asteraceae</taxon>
        <taxon>Asteroideae</taxon>
        <taxon>Heliantheae alliance</taxon>
        <taxon>Heliantheae</taxon>
        <taxon>Helianthus</taxon>
    </lineage>
</organism>
<dbReference type="Proteomes" id="UP000215914">
    <property type="component" value="Unassembled WGS sequence"/>
</dbReference>
<sequence length="686" mass="77670">MKPEDGEPLSLYLAVSGNAVSAVLVKDHEGQQYPVYYVSKSLLDAETRYSHLEKLILALVMASTKLRHYFETHRIHVKTNYPVKNVLRKPEMSGRMAKWSVKLSAYDLVYEPRNAIKSQALADFVADFSSDIQNEVDLEVQQLGENLECWTLYTDGASNVRGVGLGILLKSPQGDILPQAIRCEFPATNNEAEYEALIAGLELAKNMDIKNLQVPREDNAEADALANLGSSVRIPEGTRIPMLHILYPATTPQDKEVINIQDPENNYPDKDPKSWTAPITRYLKDGHIPEDENPKAFRMKVSRFTIINNVLYKKSLAGPFLRCLEDPETRDVLQDIHIHEGDCGNHTGGRSLFSKVLRTGYYWPTMKKDAAEYARRCDACQRHGNILHQPAEPLYPIVSPWPFMKWGMDIVGKLPKAPGGKVFMLAMTDYFSKWVEAEAFVQVRDQEVVSFIKRNILTRFGVPAEIICDNGSQFISKRTTDFCKSWGIKMITSTPVHPQANGQAESSNKIIVNNLKKRLGAKKGRWEEELPFVLWADRTTMKNATGQTPFSLVSGTEAVIPTEMVIPTARSNLQDPEQNPEALCHELDTVDETRDAAKLRMAAYQQRISRAYNKNIRTRRFQVGDWVLRKAFQNTTNPADGKLAPKWEGPYEIESESGKGAYRLKNMEGDMLPRYWNAIHLKAYFK</sequence>
<keyword evidence="3" id="KW-0540">Nuclease</keyword>
<dbReference type="GO" id="GO:0004519">
    <property type="term" value="F:endonuclease activity"/>
    <property type="evidence" value="ECO:0007669"/>
    <property type="project" value="UniProtKB-KW"/>
</dbReference>
<dbReference type="Pfam" id="PF00665">
    <property type="entry name" value="rve"/>
    <property type="match status" value="1"/>
</dbReference>
<gene>
    <name evidence="8" type="ORF">HanXRQr2_Chr14g0638491</name>
</gene>
<evidence type="ECO:0000256" key="2">
    <source>
        <dbReference type="ARBA" id="ARBA00022695"/>
    </source>
</evidence>
<dbReference type="InterPro" id="IPR043502">
    <property type="entry name" value="DNA/RNA_pol_sf"/>
</dbReference>
<evidence type="ECO:0000313" key="8">
    <source>
        <dbReference type="EMBL" id="KAF5768621.1"/>
    </source>
</evidence>
<dbReference type="SUPFAM" id="SSF56672">
    <property type="entry name" value="DNA/RNA polymerases"/>
    <property type="match status" value="1"/>
</dbReference>
<dbReference type="InterPro" id="IPR041588">
    <property type="entry name" value="Integrase_H2C2"/>
</dbReference>
<dbReference type="Gene3D" id="3.30.420.10">
    <property type="entry name" value="Ribonuclease H-like superfamily/Ribonuclease H"/>
    <property type="match status" value="2"/>
</dbReference>
<dbReference type="PANTHER" id="PTHR48475">
    <property type="entry name" value="RIBONUCLEASE H"/>
    <property type="match status" value="1"/>
</dbReference>
<evidence type="ECO:0000259" key="7">
    <source>
        <dbReference type="PROSITE" id="PS50994"/>
    </source>
</evidence>
<dbReference type="AlphaFoldDB" id="A0A9K3EA42"/>
<dbReference type="Gramene" id="mRNA:HanXRQr2_Chr14g0638491">
    <property type="protein sequence ID" value="mRNA:HanXRQr2_Chr14g0638491"/>
    <property type="gene ID" value="HanXRQr2_Chr14g0638491"/>
</dbReference>
<feature type="domain" description="Integrase catalytic" evidence="7">
    <location>
        <begin position="398"/>
        <end position="557"/>
    </location>
</feature>
<protein>
    <submittedName>
        <fullName evidence="8">Integrase, catalytic core, ribonuclease H-like superfamily</fullName>
    </submittedName>
</protein>
<evidence type="ECO:0000256" key="6">
    <source>
        <dbReference type="ARBA" id="ARBA00022918"/>
    </source>
</evidence>
<dbReference type="GO" id="GO:0015074">
    <property type="term" value="P:DNA integration"/>
    <property type="evidence" value="ECO:0007669"/>
    <property type="project" value="InterPro"/>
</dbReference>
<accession>A0A9K3EA42</accession>
<dbReference type="InterPro" id="IPR001584">
    <property type="entry name" value="Integrase_cat-core"/>
</dbReference>
<reference evidence="8" key="1">
    <citation type="journal article" date="2017" name="Nature">
        <title>The sunflower genome provides insights into oil metabolism, flowering and Asterid evolution.</title>
        <authorList>
            <person name="Badouin H."/>
            <person name="Gouzy J."/>
            <person name="Grassa C.J."/>
            <person name="Murat F."/>
            <person name="Staton S.E."/>
            <person name="Cottret L."/>
            <person name="Lelandais-Briere C."/>
            <person name="Owens G.L."/>
            <person name="Carrere S."/>
            <person name="Mayjonade B."/>
            <person name="Legrand L."/>
            <person name="Gill N."/>
            <person name="Kane N.C."/>
            <person name="Bowers J.E."/>
            <person name="Hubner S."/>
            <person name="Bellec A."/>
            <person name="Berard A."/>
            <person name="Berges H."/>
            <person name="Blanchet N."/>
            <person name="Boniface M.C."/>
            <person name="Brunel D."/>
            <person name="Catrice O."/>
            <person name="Chaidir N."/>
            <person name="Claudel C."/>
            <person name="Donnadieu C."/>
            <person name="Faraut T."/>
            <person name="Fievet G."/>
            <person name="Helmstetter N."/>
            <person name="King M."/>
            <person name="Knapp S.J."/>
            <person name="Lai Z."/>
            <person name="Le Paslier M.C."/>
            <person name="Lippi Y."/>
            <person name="Lorenzon L."/>
            <person name="Mandel J.R."/>
            <person name="Marage G."/>
            <person name="Marchand G."/>
            <person name="Marquand E."/>
            <person name="Bret-Mestries E."/>
            <person name="Morien E."/>
            <person name="Nambeesan S."/>
            <person name="Nguyen T."/>
            <person name="Pegot-Espagnet P."/>
            <person name="Pouilly N."/>
            <person name="Raftis F."/>
            <person name="Sallet E."/>
            <person name="Schiex T."/>
            <person name="Thomas J."/>
            <person name="Vandecasteele C."/>
            <person name="Vares D."/>
            <person name="Vear F."/>
            <person name="Vautrin S."/>
            <person name="Crespi M."/>
            <person name="Mangin B."/>
            <person name="Burke J.M."/>
            <person name="Salse J."/>
            <person name="Munos S."/>
            <person name="Vincourt P."/>
            <person name="Rieseberg L.H."/>
            <person name="Langlade N.B."/>
        </authorList>
    </citation>
    <scope>NUCLEOTIDE SEQUENCE</scope>
    <source>
        <tissue evidence="8">Leaves</tissue>
    </source>
</reference>
<dbReference type="PANTHER" id="PTHR48475:SF2">
    <property type="entry name" value="RIBONUCLEASE H"/>
    <property type="match status" value="1"/>
</dbReference>